<evidence type="ECO:0000256" key="1">
    <source>
        <dbReference type="ARBA" id="ARBA00000382"/>
    </source>
</evidence>
<reference evidence="25" key="1">
    <citation type="journal article" date="2021" name="Nat. Commun.">
        <title>Genetic determinants of endophytism in the Arabidopsis root mycobiome.</title>
        <authorList>
            <person name="Mesny F."/>
            <person name="Miyauchi S."/>
            <person name="Thiergart T."/>
            <person name="Pickel B."/>
            <person name="Atanasova L."/>
            <person name="Karlsson M."/>
            <person name="Huettel B."/>
            <person name="Barry K.W."/>
            <person name="Haridas S."/>
            <person name="Chen C."/>
            <person name="Bauer D."/>
            <person name="Andreopoulos W."/>
            <person name="Pangilinan J."/>
            <person name="LaButti K."/>
            <person name="Riley R."/>
            <person name="Lipzen A."/>
            <person name="Clum A."/>
            <person name="Drula E."/>
            <person name="Henrissat B."/>
            <person name="Kohler A."/>
            <person name="Grigoriev I.V."/>
            <person name="Martin F.M."/>
            <person name="Hacquard S."/>
        </authorList>
    </citation>
    <scope>NUCLEOTIDE SEQUENCE</scope>
    <source>
        <strain evidence="25">MPI-CAGE-CH-0235</strain>
    </source>
</reference>
<evidence type="ECO:0000256" key="14">
    <source>
        <dbReference type="ARBA" id="ARBA00023180"/>
    </source>
</evidence>
<evidence type="ECO:0000256" key="22">
    <source>
        <dbReference type="RuleBase" id="RU004335"/>
    </source>
</evidence>
<protein>
    <recommendedName>
        <fullName evidence="6">Probable glucan endo-1,3-beta-glucosidase eglC</fullName>
        <ecNumber evidence="5">3.2.1.39</ecNumber>
    </recommendedName>
    <alternativeName>
        <fullName evidence="20">Endo-1,3-beta-glucanase eglC</fullName>
    </alternativeName>
    <alternativeName>
        <fullName evidence="21">Laminarinase eglC</fullName>
    </alternativeName>
</protein>
<dbReference type="Proteomes" id="UP000813444">
    <property type="component" value="Unassembled WGS sequence"/>
</dbReference>
<dbReference type="GO" id="GO:0071555">
    <property type="term" value="P:cell wall organization"/>
    <property type="evidence" value="ECO:0007669"/>
    <property type="project" value="UniProtKB-KW"/>
</dbReference>
<evidence type="ECO:0000256" key="11">
    <source>
        <dbReference type="ARBA" id="ARBA00022729"/>
    </source>
</evidence>
<feature type="region of interest" description="Disordered" evidence="23">
    <location>
        <begin position="324"/>
        <end position="357"/>
    </location>
</feature>
<keyword evidence="16" id="KW-0449">Lipoprotein</keyword>
<evidence type="ECO:0000256" key="8">
    <source>
        <dbReference type="ARBA" id="ARBA00022512"/>
    </source>
</evidence>
<dbReference type="EMBL" id="JAGPNK010000001">
    <property type="protein sequence ID" value="KAH7327978.1"/>
    <property type="molecule type" value="Genomic_DNA"/>
</dbReference>
<keyword evidence="17" id="KW-0961">Cell wall biogenesis/degradation</keyword>
<evidence type="ECO:0000256" key="7">
    <source>
        <dbReference type="ARBA" id="ARBA00022475"/>
    </source>
</evidence>
<evidence type="ECO:0000256" key="9">
    <source>
        <dbReference type="ARBA" id="ARBA00022525"/>
    </source>
</evidence>
<keyword evidence="13" id="KW-0472">Membrane</keyword>
<dbReference type="Pfam" id="PF00332">
    <property type="entry name" value="Glyco_hydro_17"/>
    <property type="match status" value="1"/>
</dbReference>
<dbReference type="EC" id="3.2.1.39" evidence="5"/>
<dbReference type="Gene3D" id="3.20.20.80">
    <property type="entry name" value="Glycosidases"/>
    <property type="match status" value="1"/>
</dbReference>
<comment type="catalytic activity">
    <reaction evidence="1">
        <text>Hydrolysis of (1-&gt;3)-beta-D-glucosidic linkages in (1-&gt;3)-beta-D-glucans.</text>
        <dbReference type="EC" id="3.2.1.39"/>
    </reaction>
</comment>
<dbReference type="GO" id="GO:0000272">
    <property type="term" value="P:polysaccharide catabolic process"/>
    <property type="evidence" value="ECO:0007669"/>
    <property type="project" value="UniProtKB-KW"/>
</dbReference>
<evidence type="ECO:0000256" key="17">
    <source>
        <dbReference type="ARBA" id="ARBA00023316"/>
    </source>
</evidence>
<dbReference type="AlphaFoldDB" id="A0A8K0T161"/>
<dbReference type="FunFam" id="3.20.20.80:FF:000233">
    <property type="entry name" value="Probable glucan endo-1,3-beta-glucosidase eglC"/>
    <property type="match status" value="1"/>
</dbReference>
<sequence length="373" mass="38892">MSSSTASLLALASMVTSAAAAYQGFNYGSTFSDGSFKVQSDFESDFKTAAGLQGTDGAFTSARLFTMVQGGTPNDPISAIPAAISTKTSLLLGLWASAGQQSFNNEITALARTIESYCAQLDGLVVGISVGSEDLYRNSPIGIEAGEYAGANPDTLVGYIKQVRDTIQGSCLSKVTIGHVDTWTAYVNASNQAVIDAVDWVGMDAYPYFESTRANSIAEGRSNFQSAYDQTRSAAGGKEVWVTETGWPVSGKTVGQGVPSLDNARTYWRQVGCSLFGKINTWWYTLQDSAPTTPNPSFGVVGSDLSTAAVYDLSCEGVNTTPFNSPTARSIGARDAEDGSEGVDSNVPGQGSRSSTSSLGAGALALVLAMAMV</sequence>
<dbReference type="GO" id="GO:0042973">
    <property type="term" value="F:glucan endo-1,3-beta-D-glucosidase activity"/>
    <property type="evidence" value="ECO:0007669"/>
    <property type="project" value="UniProtKB-EC"/>
</dbReference>
<evidence type="ECO:0000256" key="15">
    <source>
        <dbReference type="ARBA" id="ARBA00023277"/>
    </source>
</evidence>
<dbReference type="GO" id="GO:0005576">
    <property type="term" value="C:extracellular region"/>
    <property type="evidence" value="ECO:0007669"/>
    <property type="project" value="TreeGrafter"/>
</dbReference>
<comment type="similarity">
    <text evidence="4 22">Belongs to the glycosyl hydrolase 17 family.</text>
</comment>
<feature type="signal peptide" evidence="24">
    <location>
        <begin position="1"/>
        <end position="20"/>
    </location>
</feature>
<dbReference type="InterPro" id="IPR017853">
    <property type="entry name" value="GH"/>
</dbReference>
<keyword evidence="15" id="KW-0119">Carbohydrate metabolism</keyword>
<evidence type="ECO:0000256" key="21">
    <source>
        <dbReference type="ARBA" id="ARBA00032906"/>
    </source>
</evidence>
<keyword evidence="18" id="KW-0624">Polysaccharide degradation</keyword>
<evidence type="ECO:0000256" key="6">
    <source>
        <dbReference type="ARBA" id="ARBA00019762"/>
    </source>
</evidence>
<dbReference type="PANTHER" id="PTHR16631">
    <property type="entry name" value="GLUCAN 1,3-BETA-GLUCOSIDASE"/>
    <property type="match status" value="1"/>
</dbReference>
<evidence type="ECO:0000313" key="26">
    <source>
        <dbReference type="Proteomes" id="UP000813444"/>
    </source>
</evidence>
<evidence type="ECO:0000256" key="10">
    <source>
        <dbReference type="ARBA" id="ARBA00022622"/>
    </source>
</evidence>
<evidence type="ECO:0000256" key="18">
    <source>
        <dbReference type="ARBA" id="ARBA00023326"/>
    </source>
</evidence>
<comment type="subcellular location">
    <subcellularLocation>
        <location evidence="3">Cell membrane</location>
        <topology evidence="3">Lipid-anchor</topology>
        <topology evidence="3">GPI-anchor</topology>
    </subcellularLocation>
    <subcellularLocation>
        <location evidence="2">Secreted</location>
        <location evidence="2">Cell wall</location>
    </subcellularLocation>
</comment>
<evidence type="ECO:0000256" key="19">
    <source>
        <dbReference type="ARBA" id="ARBA00025152"/>
    </source>
</evidence>
<accession>A0A8K0T161</accession>
<evidence type="ECO:0000256" key="12">
    <source>
        <dbReference type="ARBA" id="ARBA00022801"/>
    </source>
</evidence>
<dbReference type="PANTHER" id="PTHR16631:SF13">
    <property type="entry name" value="GLUCAN ENDO-1,3-BETA-GLUCOSIDASE EGLC-RELATED"/>
    <property type="match status" value="1"/>
</dbReference>
<comment type="caution">
    <text evidence="25">The sequence shown here is derived from an EMBL/GenBank/DDBJ whole genome shotgun (WGS) entry which is preliminary data.</text>
</comment>
<keyword evidence="12 25" id="KW-0378">Hydrolase</keyword>
<evidence type="ECO:0000256" key="13">
    <source>
        <dbReference type="ARBA" id="ARBA00023136"/>
    </source>
</evidence>
<keyword evidence="7" id="KW-1003">Cell membrane</keyword>
<comment type="function">
    <text evidence="19">Glucanases play a role in cell expansion during growth, in cell-cell fusion during mating, and in spore release during sporulation. This enzyme may be involved in beta-glucan degradation and also function biosynthetically as a transglycosylase.</text>
</comment>
<dbReference type="OrthoDB" id="77201at2759"/>
<dbReference type="GO" id="GO:0098552">
    <property type="term" value="C:side of membrane"/>
    <property type="evidence" value="ECO:0007669"/>
    <property type="project" value="UniProtKB-KW"/>
</dbReference>
<evidence type="ECO:0000256" key="16">
    <source>
        <dbReference type="ARBA" id="ARBA00023288"/>
    </source>
</evidence>
<evidence type="ECO:0000256" key="23">
    <source>
        <dbReference type="SAM" id="MobiDB-lite"/>
    </source>
</evidence>
<feature type="chain" id="PRO_5035456711" description="Probable glucan endo-1,3-beta-glucosidase eglC" evidence="24">
    <location>
        <begin position="21"/>
        <end position="373"/>
    </location>
</feature>
<evidence type="ECO:0000256" key="4">
    <source>
        <dbReference type="ARBA" id="ARBA00008773"/>
    </source>
</evidence>
<evidence type="ECO:0000256" key="20">
    <source>
        <dbReference type="ARBA" id="ARBA00032134"/>
    </source>
</evidence>
<dbReference type="GO" id="GO:0009277">
    <property type="term" value="C:fungal-type cell wall"/>
    <property type="evidence" value="ECO:0007669"/>
    <property type="project" value="TreeGrafter"/>
</dbReference>
<gene>
    <name evidence="25" type="ORF">B0I35DRAFT_506528</name>
</gene>
<evidence type="ECO:0000256" key="3">
    <source>
        <dbReference type="ARBA" id="ARBA00004609"/>
    </source>
</evidence>
<dbReference type="InterPro" id="IPR050732">
    <property type="entry name" value="Beta-glucan_modifiers"/>
</dbReference>
<dbReference type="GO" id="GO:0009986">
    <property type="term" value="C:cell surface"/>
    <property type="evidence" value="ECO:0007669"/>
    <property type="project" value="TreeGrafter"/>
</dbReference>
<evidence type="ECO:0000256" key="24">
    <source>
        <dbReference type="SAM" id="SignalP"/>
    </source>
</evidence>
<keyword evidence="26" id="KW-1185">Reference proteome</keyword>
<dbReference type="InterPro" id="IPR000490">
    <property type="entry name" value="Glyco_hydro_17"/>
</dbReference>
<proteinExistence type="inferred from homology"/>
<keyword evidence="11 24" id="KW-0732">Signal</keyword>
<name>A0A8K0T161_9HYPO</name>
<keyword evidence="14" id="KW-0325">Glycoprotein</keyword>
<dbReference type="SUPFAM" id="SSF51445">
    <property type="entry name" value="(Trans)glycosidases"/>
    <property type="match status" value="1"/>
</dbReference>
<keyword evidence="10" id="KW-0336">GPI-anchor</keyword>
<evidence type="ECO:0000313" key="25">
    <source>
        <dbReference type="EMBL" id="KAH7327978.1"/>
    </source>
</evidence>
<evidence type="ECO:0000256" key="5">
    <source>
        <dbReference type="ARBA" id="ARBA00012780"/>
    </source>
</evidence>
<evidence type="ECO:0000256" key="2">
    <source>
        <dbReference type="ARBA" id="ARBA00004191"/>
    </source>
</evidence>
<keyword evidence="8" id="KW-0134">Cell wall</keyword>
<keyword evidence="9" id="KW-0964">Secreted</keyword>
<dbReference type="GO" id="GO:0005886">
    <property type="term" value="C:plasma membrane"/>
    <property type="evidence" value="ECO:0007669"/>
    <property type="project" value="UniProtKB-SubCell"/>
</dbReference>
<organism evidence="25 26">
    <name type="scientific">Stachybotrys elegans</name>
    <dbReference type="NCBI Taxonomy" id="80388"/>
    <lineage>
        <taxon>Eukaryota</taxon>
        <taxon>Fungi</taxon>
        <taxon>Dikarya</taxon>
        <taxon>Ascomycota</taxon>
        <taxon>Pezizomycotina</taxon>
        <taxon>Sordariomycetes</taxon>
        <taxon>Hypocreomycetidae</taxon>
        <taxon>Hypocreales</taxon>
        <taxon>Stachybotryaceae</taxon>
        <taxon>Stachybotrys</taxon>
    </lineage>
</organism>